<name>A0ACC3BS70_PYRYE</name>
<gene>
    <name evidence="1" type="ORF">I4F81_003455</name>
</gene>
<keyword evidence="2" id="KW-1185">Reference proteome</keyword>
<reference evidence="1" key="1">
    <citation type="submission" date="2019-11" db="EMBL/GenBank/DDBJ databases">
        <title>Nori genome reveals adaptations in red seaweeds to the harsh intertidal environment.</title>
        <authorList>
            <person name="Wang D."/>
            <person name="Mao Y."/>
        </authorList>
    </citation>
    <scope>NUCLEOTIDE SEQUENCE</scope>
    <source>
        <tissue evidence="1">Gametophyte</tissue>
    </source>
</reference>
<evidence type="ECO:0000313" key="1">
    <source>
        <dbReference type="EMBL" id="KAK1860869.1"/>
    </source>
</evidence>
<sequence>MARVVGGRPARRRVGGSILGLLRSCRRVPRPYIVTHTLGQGTFGKVKLAQNTESGIEYAIKILDKSDIKANELTVNVRREIAIMKALNHKNIVNLREVLSSRTKLYIVMDLVRGGELFEMIESRGELDEALARKYFQQLIDGIDYCHRRGVCHRDLKKLAAEYEGKDMDVFVRDALPGKPSRKIDEVVRRLEEIDIDCVDDIQCVAETVQTPAKLTKWLEDESKMPSVTAMRITKMFFP</sequence>
<organism evidence="1 2">
    <name type="scientific">Pyropia yezoensis</name>
    <name type="common">Susabi-nori</name>
    <name type="synonym">Porphyra yezoensis</name>
    <dbReference type="NCBI Taxonomy" id="2788"/>
    <lineage>
        <taxon>Eukaryota</taxon>
        <taxon>Rhodophyta</taxon>
        <taxon>Bangiophyceae</taxon>
        <taxon>Bangiales</taxon>
        <taxon>Bangiaceae</taxon>
        <taxon>Pyropia</taxon>
    </lineage>
</organism>
<protein>
    <submittedName>
        <fullName evidence="1">Uncharacterized protein</fullName>
    </submittedName>
</protein>
<evidence type="ECO:0000313" key="2">
    <source>
        <dbReference type="Proteomes" id="UP000798662"/>
    </source>
</evidence>
<comment type="caution">
    <text evidence="1">The sequence shown here is derived from an EMBL/GenBank/DDBJ whole genome shotgun (WGS) entry which is preliminary data.</text>
</comment>
<dbReference type="Proteomes" id="UP000798662">
    <property type="component" value="Chromosome 1"/>
</dbReference>
<proteinExistence type="predicted"/>
<accession>A0ACC3BS70</accession>
<dbReference type="EMBL" id="CM020618">
    <property type="protein sequence ID" value="KAK1860869.1"/>
    <property type="molecule type" value="Genomic_DNA"/>
</dbReference>